<feature type="chain" id="PRO_5047239616" description="Lipoprotein" evidence="2">
    <location>
        <begin position="24"/>
        <end position="68"/>
    </location>
</feature>
<feature type="compositionally biased region" description="Basic and acidic residues" evidence="1">
    <location>
        <begin position="58"/>
        <end position="68"/>
    </location>
</feature>
<name>A0ABM7SLN7_9HELI</name>
<keyword evidence="2" id="KW-0732">Signal</keyword>
<protein>
    <recommendedName>
        <fullName evidence="5">Lipoprotein</fullName>
    </recommendedName>
</protein>
<evidence type="ECO:0000313" key="3">
    <source>
        <dbReference type="EMBL" id="BCZ18544.1"/>
    </source>
</evidence>
<dbReference type="EMBL" id="AP024819">
    <property type="protein sequence ID" value="BCZ18544.1"/>
    <property type="molecule type" value="Genomic_DNA"/>
</dbReference>
<dbReference type="RefSeq" id="WP_221272067.1">
    <property type="nucleotide sequence ID" value="NZ_AP024819.1"/>
</dbReference>
<gene>
    <name evidence="3" type="ORF">NHP190012_01860</name>
</gene>
<evidence type="ECO:0000256" key="1">
    <source>
        <dbReference type="SAM" id="MobiDB-lite"/>
    </source>
</evidence>
<evidence type="ECO:0000256" key="2">
    <source>
        <dbReference type="SAM" id="SignalP"/>
    </source>
</evidence>
<dbReference type="PROSITE" id="PS51257">
    <property type="entry name" value="PROKAR_LIPOPROTEIN"/>
    <property type="match status" value="1"/>
</dbReference>
<proteinExistence type="predicted"/>
<keyword evidence="4" id="KW-1185">Reference proteome</keyword>
<dbReference type="Proteomes" id="UP000826146">
    <property type="component" value="Chromosome"/>
</dbReference>
<sequence length="68" mass="7402">MKKHILYATFCTALLMTACTSQSTPTKSAAPSKSTTAKKAPTQSAQQGAQQDQDDDINYERPLIRGKK</sequence>
<evidence type="ECO:0008006" key="5">
    <source>
        <dbReference type="Google" id="ProtNLM"/>
    </source>
</evidence>
<evidence type="ECO:0000313" key="4">
    <source>
        <dbReference type="Proteomes" id="UP000826146"/>
    </source>
</evidence>
<accession>A0ABM7SLN7</accession>
<feature type="signal peptide" evidence="2">
    <location>
        <begin position="1"/>
        <end position="23"/>
    </location>
</feature>
<organism evidence="3 4">
    <name type="scientific">Helicobacter gastrofelis</name>
    <dbReference type="NCBI Taxonomy" id="2849642"/>
    <lineage>
        <taxon>Bacteria</taxon>
        <taxon>Pseudomonadati</taxon>
        <taxon>Campylobacterota</taxon>
        <taxon>Epsilonproteobacteria</taxon>
        <taxon>Campylobacterales</taxon>
        <taxon>Helicobacteraceae</taxon>
        <taxon>Helicobacter</taxon>
    </lineage>
</organism>
<reference evidence="3 4" key="1">
    <citation type="submission" date="2021-07" db="EMBL/GenBank/DDBJ databases">
        <title>Novel Helicobacter sp. Isolated from a cat.</title>
        <authorList>
            <person name="Rimbara E."/>
            <person name="Suzuki M."/>
        </authorList>
    </citation>
    <scope>NUCLEOTIDE SEQUENCE [LARGE SCALE GENOMIC DNA]</scope>
    <source>
        <strain evidence="4">NHP19-012</strain>
    </source>
</reference>
<feature type="region of interest" description="Disordered" evidence="1">
    <location>
        <begin position="22"/>
        <end position="68"/>
    </location>
</feature>
<feature type="compositionally biased region" description="Low complexity" evidence="1">
    <location>
        <begin position="23"/>
        <end position="51"/>
    </location>
</feature>